<keyword evidence="1" id="KW-0472">Membrane</keyword>
<evidence type="ECO:0008006" key="4">
    <source>
        <dbReference type="Google" id="ProtNLM"/>
    </source>
</evidence>
<keyword evidence="3" id="KW-1185">Reference proteome</keyword>
<feature type="transmembrane region" description="Helical" evidence="1">
    <location>
        <begin position="9"/>
        <end position="31"/>
    </location>
</feature>
<evidence type="ECO:0000313" key="2">
    <source>
        <dbReference type="EMBL" id="KIL40818.1"/>
    </source>
</evidence>
<feature type="transmembrane region" description="Helical" evidence="1">
    <location>
        <begin position="241"/>
        <end position="261"/>
    </location>
</feature>
<dbReference type="RefSeq" id="WP_041047669.1">
    <property type="nucleotide sequence ID" value="NZ_JXAK01000016.1"/>
</dbReference>
<organism evidence="2 3">
    <name type="scientific">Gordoniibacillus kamchatkensis</name>
    <dbReference type="NCBI Taxonomy" id="1590651"/>
    <lineage>
        <taxon>Bacteria</taxon>
        <taxon>Bacillati</taxon>
        <taxon>Bacillota</taxon>
        <taxon>Bacilli</taxon>
        <taxon>Bacillales</taxon>
        <taxon>Paenibacillaceae</taxon>
        <taxon>Gordoniibacillus</taxon>
    </lineage>
</organism>
<dbReference type="InterPro" id="IPR036259">
    <property type="entry name" value="MFS_trans_sf"/>
</dbReference>
<evidence type="ECO:0000313" key="3">
    <source>
        <dbReference type="Proteomes" id="UP000031967"/>
    </source>
</evidence>
<comment type="caution">
    <text evidence="2">The sequence shown here is derived from an EMBL/GenBank/DDBJ whole genome shotgun (WGS) entry which is preliminary data.</text>
</comment>
<dbReference type="Gene3D" id="1.20.1250.20">
    <property type="entry name" value="MFS general substrate transporter like domains"/>
    <property type="match status" value="1"/>
</dbReference>
<sequence length="283" mass="31751">MISKDIKRLLLMNASCNIIFNYIGIFVNLYLWEKNKSIFDVTLFNLVLFLSWSCCFIAGARLISLFSNRMLIRSVAVCGALTFALLSFLQLDNRALWIAIIAIPVGAMWGFYASTQNLTLCLIGKGRDFEGYFSYSSIIGQVVSIVNPIVFALVIQWIGYGGSFLLMFVFVAILLTVSFFIPRISFEGVPEPMFERMSFREVFVTPALRWMVPSCLAAGVFLQFQGLFALLFTFSVSQEKLVIALLNVLYALSSIAAMAIYRRLTLRPASGSASVWLRSRSAF</sequence>
<name>A0ABR5AJ94_9BACL</name>
<dbReference type="Proteomes" id="UP000031967">
    <property type="component" value="Unassembled WGS sequence"/>
</dbReference>
<proteinExistence type="predicted"/>
<keyword evidence="1" id="KW-0812">Transmembrane</keyword>
<feature type="transmembrane region" description="Helical" evidence="1">
    <location>
        <begin position="207"/>
        <end position="235"/>
    </location>
</feature>
<feature type="transmembrane region" description="Helical" evidence="1">
    <location>
        <begin position="70"/>
        <end position="89"/>
    </location>
</feature>
<feature type="transmembrane region" description="Helical" evidence="1">
    <location>
        <begin position="43"/>
        <end position="63"/>
    </location>
</feature>
<feature type="transmembrane region" description="Helical" evidence="1">
    <location>
        <begin position="164"/>
        <end position="186"/>
    </location>
</feature>
<reference evidence="2 3" key="1">
    <citation type="submission" date="2014-12" db="EMBL/GenBank/DDBJ databases">
        <title>Draft genome sequence of Paenibacillus kamchatkensis strain B-2647.</title>
        <authorList>
            <person name="Karlyshev A.V."/>
            <person name="Kudryashova E.B."/>
        </authorList>
    </citation>
    <scope>NUCLEOTIDE SEQUENCE [LARGE SCALE GENOMIC DNA]</scope>
    <source>
        <strain evidence="2 3">VKM B-2647</strain>
    </source>
</reference>
<evidence type="ECO:0000256" key="1">
    <source>
        <dbReference type="SAM" id="Phobius"/>
    </source>
</evidence>
<gene>
    <name evidence="2" type="ORF">SD70_11350</name>
</gene>
<keyword evidence="1" id="KW-1133">Transmembrane helix</keyword>
<dbReference type="EMBL" id="JXAK01000016">
    <property type="protein sequence ID" value="KIL40818.1"/>
    <property type="molecule type" value="Genomic_DNA"/>
</dbReference>
<accession>A0ABR5AJ94</accession>
<dbReference type="SUPFAM" id="SSF103473">
    <property type="entry name" value="MFS general substrate transporter"/>
    <property type="match status" value="1"/>
</dbReference>
<feature type="transmembrane region" description="Helical" evidence="1">
    <location>
        <begin position="95"/>
        <end position="112"/>
    </location>
</feature>
<feature type="transmembrane region" description="Helical" evidence="1">
    <location>
        <begin position="132"/>
        <end position="158"/>
    </location>
</feature>
<protein>
    <recommendedName>
        <fullName evidence="4">MFS transporter</fullName>
    </recommendedName>
</protein>